<dbReference type="InterPro" id="IPR036890">
    <property type="entry name" value="HATPase_C_sf"/>
</dbReference>
<reference evidence="20" key="1">
    <citation type="submission" date="2017-07" db="EMBL/GenBank/DDBJ databases">
        <title>Brachybacterium sp. VR2415.</title>
        <authorList>
            <person name="Tak E.J."/>
            <person name="Bae J.-W."/>
        </authorList>
    </citation>
    <scope>NUCLEOTIDE SEQUENCE [LARGE SCALE GENOMIC DNA]</scope>
    <source>
        <strain evidence="20">VR2415</strain>
    </source>
</reference>
<protein>
    <recommendedName>
        <fullName evidence="5">Oxygen sensor histidine kinase NreB</fullName>
        <ecNumber evidence="4">2.7.13.3</ecNumber>
    </recommendedName>
    <alternativeName>
        <fullName evidence="15">Nitrogen regulation protein B</fullName>
    </alternativeName>
</protein>
<accession>A0A220UGS8</accession>
<comment type="catalytic activity">
    <reaction evidence="1">
        <text>ATP + protein L-histidine = ADP + protein N-phospho-L-histidine.</text>
        <dbReference type="EC" id="2.7.13.3"/>
    </reaction>
</comment>
<proteinExistence type="predicted"/>
<dbReference type="CDD" id="cd16917">
    <property type="entry name" value="HATPase_UhpB-NarQ-NarX-like"/>
    <property type="match status" value="1"/>
</dbReference>
<keyword evidence="20" id="KW-1185">Reference proteome</keyword>
<keyword evidence="17" id="KW-1133">Transmembrane helix</keyword>
<dbReference type="Pfam" id="PF07730">
    <property type="entry name" value="HisKA_3"/>
    <property type="match status" value="1"/>
</dbReference>
<dbReference type="Pfam" id="PF02518">
    <property type="entry name" value="HATPase_c"/>
    <property type="match status" value="1"/>
</dbReference>
<keyword evidence="11" id="KW-0408">Iron</keyword>
<dbReference type="GO" id="GO:0000155">
    <property type="term" value="F:phosphorelay sensor kinase activity"/>
    <property type="evidence" value="ECO:0007669"/>
    <property type="project" value="InterPro"/>
</dbReference>
<feature type="transmembrane region" description="Helical" evidence="17">
    <location>
        <begin position="67"/>
        <end position="96"/>
    </location>
</feature>
<evidence type="ECO:0000256" key="13">
    <source>
        <dbReference type="ARBA" id="ARBA00023014"/>
    </source>
</evidence>
<sequence>MHVAFAVLPSVGAVRAYGTDGIPLPLALVTAAVIVGIYVIGSRFALRRGDAGRSAQTDLLLPSRGWVLALALVWMASTFISSAFVWIAFPLFFLVLFSLGRVAGPLALGAVTLWAVVAPLLAEETSSLAIGEVLGPVVGAAFSLIAHAVYRRLLIETDRNRQLVTQLRAAQSELADSERRKGIAEERQRLAQDIHDTLAQGLNSIVLLSRGARAAHPEADESFLRIEDTARENLADARRLVRDLADRVPRTTLEQALRGVISRAEMLGESPSWELRIDGTPRELAPAQVETLHRAAQSLVANVQRHAGARRCVLTLAWWPGRVSLDVVDDGRGFDPSTTTRSHDGGDGLRLLRTRLSRAGGAVVIDSAPGEGTTIGLTLPTHTQESET</sequence>
<evidence type="ECO:0000256" key="6">
    <source>
        <dbReference type="ARBA" id="ARBA00022485"/>
    </source>
</evidence>
<dbReference type="EC" id="2.7.13.3" evidence="4"/>
<gene>
    <name evidence="19" type="ORF">CFK39_08400</name>
</gene>
<dbReference type="PROSITE" id="PS50109">
    <property type="entry name" value="HIS_KIN"/>
    <property type="match status" value="1"/>
</dbReference>
<dbReference type="InterPro" id="IPR011712">
    <property type="entry name" value="Sig_transdc_His_kin_sub3_dim/P"/>
</dbReference>
<evidence type="ECO:0000256" key="12">
    <source>
        <dbReference type="ARBA" id="ARBA00023012"/>
    </source>
</evidence>
<dbReference type="AlphaFoldDB" id="A0A220UGS8"/>
<name>A0A220UGS8_9MICO</name>
<dbReference type="Gene3D" id="1.20.5.1930">
    <property type="match status" value="1"/>
</dbReference>
<evidence type="ECO:0000256" key="2">
    <source>
        <dbReference type="ARBA" id="ARBA00001966"/>
    </source>
</evidence>
<evidence type="ECO:0000256" key="4">
    <source>
        <dbReference type="ARBA" id="ARBA00012438"/>
    </source>
</evidence>
<evidence type="ECO:0000256" key="7">
    <source>
        <dbReference type="ARBA" id="ARBA00022490"/>
    </source>
</evidence>
<dbReference type="OrthoDB" id="144293at2"/>
<evidence type="ECO:0000256" key="8">
    <source>
        <dbReference type="ARBA" id="ARBA00022679"/>
    </source>
</evidence>
<keyword evidence="10 19" id="KW-0418">Kinase</keyword>
<evidence type="ECO:0000256" key="1">
    <source>
        <dbReference type="ARBA" id="ARBA00000085"/>
    </source>
</evidence>
<evidence type="ECO:0000256" key="5">
    <source>
        <dbReference type="ARBA" id="ARBA00017322"/>
    </source>
</evidence>
<keyword evidence="6" id="KW-0004">4Fe-4S</keyword>
<feature type="domain" description="Histidine kinase" evidence="18">
    <location>
        <begin position="189"/>
        <end position="383"/>
    </location>
</feature>
<dbReference type="GO" id="GO:0046872">
    <property type="term" value="F:metal ion binding"/>
    <property type="evidence" value="ECO:0007669"/>
    <property type="project" value="UniProtKB-KW"/>
</dbReference>
<feature type="coiled-coil region" evidence="16">
    <location>
        <begin position="160"/>
        <end position="187"/>
    </location>
</feature>
<keyword evidence="8" id="KW-0808">Transferase</keyword>
<comment type="function">
    <text evidence="14">Member of the two-component regulatory system NreB/NreC involved in the control of dissimilatory nitrate/nitrite reduction in response to oxygen. NreB functions as a direct oxygen sensor histidine kinase which is autophosphorylated, in the absence of oxygen, probably at the conserved histidine residue, and transfers its phosphate group probably to a conserved aspartate residue of NreC. NreB/NreC activates the expression of the nitrate (narGHJI) and nitrite (nir) reductase operons, as well as the putative nitrate transporter gene narT.</text>
</comment>
<dbReference type="GO" id="GO:0051539">
    <property type="term" value="F:4 iron, 4 sulfur cluster binding"/>
    <property type="evidence" value="ECO:0007669"/>
    <property type="project" value="UniProtKB-KW"/>
</dbReference>
<keyword evidence="9" id="KW-0479">Metal-binding</keyword>
<evidence type="ECO:0000256" key="17">
    <source>
        <dbReference type="SAM" id="Phobius"/>
    </source>
</evidence>
<keyword evidence="7" id="KW-0963">Cytoplasm</keyword>
<dbReference type="PRINTS" id="PR00344">
    <property type="entry name" value="BCTRLSENSOR"/>
</dbReference>
<dbReference type="SMART" id="SM00387">
    <property type="entry name" value="HATPase_c"/>
    <property type="match status" value="1"/>
</dbReference>
<dbReference type="InterPro" id="IPR005467">
    <property type="entry name" value="His_kinase_dom"/>
</dbReference>
<keyword evidence="17" id="KW-0472">Membrane</keyword>
<organism evidence="19 20">
    <name type="scientific">Brachybacterium avium</name>
    <dbReference type="NCBI Taxonomy" id="2017485"/>
    <lineage>
        <taxon>Bacteria</taxon>
        <taxon>Bacillati</taxon>
        <taxon>Actinomycetota</taxon>
        <taxon>Actinomycetes</taxon>
        <taxon>Micrococcales</taxon>
        <taxon>Dermabacteraceae</taxon>
        <taxon>Brachybacterium</taxon>
    </lineage>
</organism>
<keyword evidence="16" id="KW-0175">Coiled coil</keyword>
<keyword evidence="12" id="KW-0902">Two-component regulatory system</keyword>
<dbReference type="InterPro" id="IPR017205">
    <property type="entry name" value="Sig_transdc_His_kinase_ChrS"/>
</dbReference>
<dbReference type="GO" id="GO:0005737">
    <property type="term" value="C:cytoplasm"/>
    <property type="evidence" value="ECO:0007669"/>
    <property type="project" value="UniProtKB-SubCell"/>
</dbReference>
<keyword evidence="13" id="KW-0411">Iron-sulfur</keyword>
<comment type="subcellular location">
    <subcellularLocation>
        <location evidence="3">Cytoplasm</location>
    </subcellularLocation>
</comment>
<evidence type="ECO:0000256" key="3">
    <source>
        <dbReference type="ARBA" id="ARBA00004496"/>
    </source>
</evidence>
<evidence type="ECO:0000256" key="15">
    <source>
        <dbReference type="ARBA" id="ARBA00030800"/>
    </source>
</evidence>
<dbReference type="PIRSF" id="PIRSF037434">
    <property type="entry name" value="STHK_ChrS"/>
    <property type="match status" value="1"/>
</dbReference>
<evidence type="ECO:0000259" key="18">
    <source>
        <dbReference type="PROSITE" id="PS50109"/>
    </source>
</evidence>
<dbReference type="InterPro" id="IPR050482">
    <property type="entry name" value="Sensor_HK_TwoCompSys"/>
</dbReference>
<dbReference type="Proteomes" id="UP000198398">
    <property type="component" value="Chromosome"/>
</dbReference>
<dbReference type="Gene3D" id="3.30.565.10">
    <property type="entry name" value="Histidine kinase-like ATPase, C-terminal domain"/>
    <property type="match status" value="1"/>
</dbReference>
<evidence type="ECO:0000313" key="20">
    <source>
        <dbReference type="Proteomes" id="UP000198398"/>
    </source>
</evidence>
<dbReference type="PANTHER" id="PTHR24421">
    <property type="entry name" value="NITRATE/NITRITE SENSOR PROTEIN NARX-RELATED"/>
    <property type="match status" value="1"/>
</dbReference>
<evidence type="ECO:0000256" key="16">
    <source>
        <dbReference type="SAM" id="Coils"/>
    </source>
</evidence>
<dbReference type="SUPFAM" id="SSF55874">
    <property type="entry name" value="ATPase domain of HSP90 chaperone/DNA topoisomerase II/histidine kinase"/>
    <property type="match status" value="1"/>
</dbReference>
<dbReference type="KEGG" id="brv:CFK39_08400"/>
<dbReference type="InterPro" id="IPR004358">
    <property type="entry name" value="Sig_transdc_His_kin-like_C"/>
</dbReference>
<feature type="transmembrane region" description="Helical" evidence="17">
    <location>
        <begin position="129"/>
        <end position="150"/>
    </location>
</feature>
<feature type="transmembrane region" description="Helical" evidence="17">
    <location>
        <begin position="26"/>
        <end position="46"/>
    </location>
</feature>
<dbReference type="PANTHER" id="PTHR24421:SF62">
    <property type="entry name" value="SENSORY TRANSDUCTION HISTIDINE KINASE"/>
    <property type="match status" value="1"/>
</dbReference>
<dbReference type="GO" id="GO:0016020">
    <property type="term" value="C:membrane"/>
    <property type="evidence" value="ECO:0007669"/>
    <property type="project" value="InterPro"/>
</dbReference>
<evidence type="ECO:0000313" key="19">
    <source>
        <dbReference type="EMBL" id="ASK67112.1"/>
    </source>
</evidence>
<evidence type="ECO:0000256" key="11">
    <source>
        <dbReference type="ARBA" id="ARBA00023004"/>
    </source>
</evidence>
<evidence type="ECO:0000256" key="9">
    <source>
        <dbReference type="ARBA" id="ARBA00022723"/>
    </source>
</evidence>
<keyword evidence="17" id="KW-0812">Transmembrane</keyword>
<dbReference type="EMBL" id="CP022316">
    <property type="protein sequence ID" value="ASK67112.1"/>
    <property type="molecule type" value="Genomic_DNA"/>
</dbReference>
<feature type="transmembrane region" description="Helical" evidence="17">
    <location>
        <begin position="102"/>
        <end position="122"/>
    </location>
</feature>
<comment type="cofactor">
    <cofactor evidence="2">
        <name>[4Fe-4S] cluster</name>
        <dbReference type="ChEBI" id="CHEBI:49883"/>
    </cofactor>
</comment>
<dbReference type="InterPro" id="IPR003594">
    <property type="entry name" value="HATPase_dom"/>
</dbReference>
<dbReference type="GO" id="GO:0046983">
    <property type="term" value="F:protein dimerization activity"/>
    <property type="evidence" value="ECO:0007669"/>
    <property type="project" value="InterPro"/>
</dbReference>
<evidence type="ECO:0000256" key="10">
    <source>
        <dbReference type="ARBA" id="ARBA00022777"/>
    </source>
</evidence>
<evidence type="ECO:0000256" key="14">
    <source>
        <dbReference type="ARBA" id="ARBA00024827"/>
    </source>
</evidence>